<keyword evidence="3" id="KW-1185">Reference proteome</keyword>
<gene>
    <name evidence="2" type="ORF">BU23DRAFT_657305</name>
</gene>
<evidence type="ECO:0000313" key="2">
    <source>
        <dbReference type="EMBL" id="KAF1977817.1"/>
    </source>
</evidence>
<dbReference type="AlphaFoldDB" id="A0A6A5VXC3"/>
<protein>
    <submittedName>
        <fullName evidence="2">Uncharacterized protein</fullName>
    </submittedName>
</protein>
<dbReference type="Proteomes" id="UP000800036">
    <property type="component" value="Unassembled WGS sequence"/>
</dbReference>
<sequence length="599" mass="67750">MAEGDGTPLYHELPEGFEILVDASGTATDESISNDVLMEVEYDTIMFSTRGVDFESHSPVPYRVLTTTQYDIVLHNGLFGNGALYESASPPTTVPSTTVTSTMASSTTTQRLFRRGDSSRTSSSLANTILRTQPLNSVTGLLQPIRTSRRRLTGPRDVTKPYLDILDGYEVRGFRLSSTRLSKSWGRSKKELHSDQHHVHVLKPTVLSYASSVPFLGVISIGKYAPNEQIEGREDYLKFWFEKEYHQRTSILPPPISTSVSRTPQLTSGGASSFRDPTKILPSGYSRCSSQTDTTTKAHARNLTENKNGADICKWSGFSLQWRLGKLVANACMFTKALPVEVIGTSWKSSDVPVWAIMLETETVRRSMATVVVKLVSTKACVDYWMRDSYTEWRGSLDNEKSRGILEAFENEPVSSLEDAWLLKHPKSVPVHVPYMLRAYAPYQANTDRVASISNFKDLHCHFQPDSAWRKFCKFDYLEEALLRSCHDVRFHSDCDVPTRPFQRLRVDLIEFGDKELLWETQTTHTAPHADILIAEEVEDKDAVIGLTHLTKSERIVETFIEQGLEEEFLRQFIAPVYGYLSFYHQPLNTTKRSTEWRG</sequence>
<feature type="compositionally biased region" description="Polar residues" evidence="1">
    <location>
        <begin position="257"/>
        <end position="271"/>
    </location>
</feature>
<accession>A0A6A5VXC3</accession>
<reference evidence="2" key="1">
    <citation type="journal article" date="2020" name="Stud. Mycol.">
        <title>101 Dothideomycetes genomes: a test case for predicting lifestyles and emergence of pathogens.</title>
        <authorList>
            <person name="Haridas S."/>
            <person name="Albert R."/>
            <person name="Binder M."/>
            <person name="Bloem J."/>
            <person name="Labutti K."/>
            <person name="Salamov A."/>
            <person name="Andreopoulos B."/>
            <person name="Baker S."/>
            <person name="Barry K."/>
            <person name="Bills G."/>
            <person name="Bluhm B."/>
            <person name="Cannon C."/>
            <person name="Castanera R."/>
            <person name="Culley D."/>
            <person name="Daum C."/>
            <person name="Ezra D."/>
            <person name="Gonzalez J."/>
            <person name="Henrissat B."/>
            <person name="Kuo A."/>
            <person name="Liang C."/>
            <person name="Lipzen A."/>
            <person name="Lutzoni F."/>
            <person name="Magnuson J."/>
            <person name="Mondo S."/>
            <person name="Nolan M."/>
            <person name="Ohm R."/>
            <person name="Pangilinan J."/>
            <person name="Park H.-J."/>
            <person name="Ramirez L."/>
            <person name="Alfaro M."/>
            <person name="Sun H."/>
            <person name="Tritt A."/>
            <person name="Yoshinaga Y."/>
            <person name="Zwiers L.-H."/>
            <person name="Turgeon B."/>
            <person name="Goodwin S."/>
            <person name="Spatafora J."/>
            <person name="Crous P."/>
            <person name="Grigoriev I."/>
        </authorList>
    </citation>
    <scope>NUCLEOTIDE SEQUENCE</scope>
    <source>
        <strain evidence="2">CBS 107.79</strain>
    </source>
</reference>
<dbReference type="EMBL" id="ML976662">
    <property type="protein sequence ID" value="KAF1977817.1"/>
    <property type="molecule type" value="Genomic_DNA"/>
</dbReference>
<proteinExistence type="predicted"/>
<organism evidence="2 3">
    <name type="scientific">Bimuria novae-zelandiae CBS 107.79</name>
    <dbReference type="NCBI Taxonomy" id="1447943"/>
    <lineage>
        <taxon>Eukaryota</taxon>
        <taxon>Fungi</taxon>
        <taxon>Dikarya</taxon>
        <taxon>Ascomycota</taxon>
        <taxon>Pezizomycotina</taxon>
        <taxon>Dothideomycetes</taxon>
        <taxon>Pleosporomycetidae</taxon>
        <taxon>Pleosporales</taxon>
        <taxon>Massarineae</taxon>
        <taxon>Didymosphaeriaceae</taxon>
        <taxon>Bimuria</taxon>
    </lineage>
</organism>
<evidence type="ECO:0000313" key="3">
    <source>
        <dbReference type="Proteomes" id="UP000800036"/>
    </source>
</evidence>
<feature type="region of interest" description="Disordered" evidence="1">
    <location>
        <begin position="252"/>
        <end position="273"/>
    </location>
</feature>
<evidence type="ECO:0000256" key="1">
    <source>
        <dbReference type="SAM" id="MobiDB-lite"/>
    </source>
</evidence>
<name>A0A6A5VXC3_9PLEO</name>